<proteinExistence type="predicted"/>
<evidence type="ECO:0000313" key="5">
    <source>
        <dbReference type="EMBL" id="HGF87189.1"/>
    </source>
</evidence>
<keyword evidence="1 5" id="KW-0808">Transferase</keyword>
<feature type="domain" description="MobA-like NTP transferase" evidence="3">
    <location>
        <begin position="3"/>
        <end position="121"/>
    </location>
</feature>
<dbReference type="Gene3D" id="3.90.550.10">
    <property type="entry name" value="Spore Coat Polysaccharide Biosynthesis Protein SpsA, Chain A"/>
    <property type="match status" value="1"/>
</dbReference>
<gene>
    <name evidence="5" type="ORF">ENR21_01895</name>
    <name evidence="4" type="ORF">ENW66_05880</name>
</gene>
<dbReference type="PANTHER" id="PTHR43584">
    <property type="entry name" value="NUCLEOTIDYL TRANSFERASE"/>
    <property type="match status" value="1"/>
</dbReference>
<keyword evidence="2" id="KW-0548">Nucleotidyltransferase</keyword>
<dbReference type="EMBL" id="DSQD01000061">
    <property type="protein sequence ID" value="HGF87189.1"/>
    <property type="molecule type" value="Genomic_DNA"/>
</dbReference>
<dbReference type="EMBL" id="DTLB01000036">
    <property type="protein sequence ID" value="HFW32465.1"/>
    <property type="molecule type" value="Genomic_DNA"/>
</dbReference>
<sequence length="244" mass="28040">MEAVILAAGFGSRLGHHTLEIPKALLKVGRKPLIHHTIQTLMENGINDLIVVTGHKGYVLRDYLSHFDLNFKFVHNSLYRRTNNIYSLYLAMEHVTSDFYILNSDVLFHPDIFQKLHSSTKENLILSVDDFKELGDEEMKVKIENGVVKRISKQLDPSEADGEYIGIAKVKDNVVDELYNHVSKVIEKKGGRVFYEEAFQSMMDDDIAVYYESTNGLPWIEIDTPSDLMRARHEIYPKIEARQV</sequence>
<dbReference type="GO" id="GO:0016779">
    <property type="term" value="F:nucleotidyltransferase activity"/>
    <property type="evidence" value="ECO:0007669"/>
    <property type="project" value="UniProtKB-KW"/>
</dbReference>
<dbReference type="CDD" id="cd02523">
    <property type="entry name" value="PC_cytidylyltransferase"/>
    <property type="match status" value="1"/>
</dbReference>
<name>A0A7C3ZEQ8_ARCFL</name>
<evidence type="ECO:0000313" key="4">
    <source>
        <dbReference type="EMBL" id="HFW32465.1"/>
    </source>
</evidence>
<reference evidence="5" key="1">
    <citation type="journal article" date="2020" name="mSystems">
        <title>Genome- and Community-Level Interaction Insights into Carbon Utilization and Element Cycling Functions of Hydrothermarchaeota in Hydrothermal Sediment.</title>
        <authorList>
            <person name="Zhou Z."/>
            <person name="Liu Y."/>
            <person name="Xu W."/>
            <person name="Pan J."/>
            <person name="Luo Z.H."/>
            <person name="Li M."/>
        </authorList>
    </citation>
    <scope>NUCLEOTIDE SEQUENCE [LARGE SCALE GENOMIC DNA]</scope>
    <source>
        <strain evidence="5">SpSt-38</strain>
        <strain evidence="4">SpSt-87</strain>
    </source>
</reference>
<evidence type="ECO:0000256" key="1">
    <source>
        <dbReference type="ARBA" id="ARBA00022679"/>
    </source>
</evidence>
<organism evidence="5">
    <name type="scientific">Archaeoglobus fulgidus</name>
    <dbReference type="NCBI Taxonomy" id="2234"/>
    <lineage>
        <taxon>Archaea</taxon>
        <taxon>Methanobacteriati</taxon>
        <taxon>Methanobacteriota</taxon>
        <taxon>Archaeoglobi</taxon>
        <taxon>Archaeoglobales</taxon>
        <taxon>Archaeoglobaceae</taxon>
        <taxon>Archaeoglobus</taxon>
    </lineage>
</organism>
<dbReference type="AlphaFoldDB" id="A0A7C3ZEQ8"/>
<comment type="caution">
    <text evidence="5">The sequence shown here is derived from an EMBL/GenBank/DDBJ whole genome shotgun (WGS) entry which is preliminary data.</text>
</comment>
<dbReference type="InterPro" id="IPR025877">
    <property type="entry name" value="MobA-like_NTP_Trfase"/>
</dbReference>
<evidence type="ECO:0000256" key="2">
    <source>
        <dbReference type="ARBA" id="ARBA00022695"/>
    </source>
</evidence>
<protein>
    <submittedName>
        <fullName evidence="5">Nucleotidyltransferase</fullName>
    </submittedName>
</protein>
<dbReference type="InterPro" id="IPR029044">
    <property type="entry name" value="Nucleotide-diphossugar_trans"/>
</dbReference>
<accession>A0A7C3ZEQ8</accession>
<dbReference type="SUPFAM" id="SSF53448">
    <property type="entry name" value="Nucleotide-diphospho-sugar transferases"/>
    <property type="match status" value="1"/>
</dbReference>
<dbReference type="PANTHER" id="PTHR43584:SF8">
    <property type="entry name" value="N-ACETYLMURAMATE ALPHA-1-PHOSPHATE URIDYLYLTRANSFERASE"/>
    <property type="match status" value="1"/>
</dbReference>
<dbReference type="Pfam" id="PF12804">
    <property type="entry name" value="NTP_transf_3"/>
    <property type="match status" value="1"/>
</dbReference>
<evidence type="ECO:0000259" key="3">
    <source>
        <dbReference type="Pfam" id="PF12804"/>
    </source>
</evidence>
<dbReference type="InterPro" id="IPR050065">
    <property type="entry name" value="GlmU-like"/>
</dbReference>